<feature type="compositionally biased region" description="Basic residues" evidence="1">
    <location>
        <begin position="51"/>
        <end position="60"/>
    </location>
</feature>
<proteinExistence type="predicted"/>
<evidence type="ECO:0000313" key="2">
    <source>
        <dbReference type="EMBL" id="ELZ88436.1"/>
    </source>
</evidence>
<accession>M0HVB8</accession>
<dbReference type="AlphaFoldDB" id="M0HVB8"/>
<evidence type="ECO:0000256" key="1">
    <source>
        <dbReference type="SAM" id="MobiDB-lite"/>
    </source>
</evidence>
<dbReference type="Proteomes" id="UP000011577">
    <property type="component" value="Unassembled WGS sequence"/>
</dbReference>
<organism evidence="2 3">
    <name type="scientific">Haloferax volcanii JCM 10717</name>
    <dbReference type="NCBI Taxonomy" id="1227458"/>
    <lineage>
        <taxon>Archaea</taxon>
        <taxon>Methanobacteriati</taxon>
        <taxon>Methanobacteriota</taxon>
        <taxon>Stenosarchaea group</taxon>
        <taxon>Halobacteria</taxon>
        <taxon>Halobacteriales</taxon>
        <taxon>Haloferacaceae</taxon>
        <taxon>Haloferax</taxon>
    </lineage>
</organism>
<reference evidence="2 3" key="1">
    <citation type="journal article" date="2014" name="PLoS Genet.">
        <title>Phylogenetically driven sequencing of extremely halophilic archaea reveals strategies for static and dynamic osmo-response.</title>
        <authorList>
            <person name="Becker E.A."/>
            <person name="Seitzer P.M."/>
            <person name="Tritt A."/>
            <person name="Larsen D."/>
            <person name="Krusor M."/>
            <person name="Yao A.I."/>
            <person name="Wu D."/>
            <person name="Madern D."/>
            <person name="Eisen J.A."/>
            <person name="Darling A.E."/>
            <person name="Facciotti M.T."/>
        </authorList>
    </citation>
    <scope>NUCLEOTIDE SEQUENCE [LARGE SCALE GENOMIC DNA]</scope>
    <source>
        <strain evidence="2 3">JCM 10717</strain>
    </source>
</reference>
<dbReference type="EMBL" id="AOLL01000027">
    <property type="protein sequence ID" value="ELZ88436.1"/>
    <property type="molecule type" value="Genomic_DNA"/>
</dbReference>
<evidence type="ECO:0000313" key="3">
    <source>
        <dbReference type="Proteomes" id="UP000011577"/>
    </source>
</evidence>
<comment type="caution">
    <text evidence="2">The sequence shown here is derived from an EMBL/GenBank/DDBJ whole genome shotgun (WGS) entry which is preliminary data.</text>
</comment>
<feature type="compositionally biased region" description="Basic residues" evidence="1">
    <location>
        <begin position="1"/>
        <end position="30"/>
    </location>
</feature>
<sequence>MATAQSRRRLQPAGRRARRRRPHAGARLHARIREPRPLAVAPPRPALAVRRGTRRRTGPHARRTLLNRVGARREIPASVCRFRRERGCRRRYTAVRYRIENN</sequence>
<name>M0HVB8_HALVO</name>
<gene>
    <name evidence="2" type="ORF">C452_13274</name>
</gene>
<feature type="region of interest" description="Disordered" evidence="1">
    <location>
        <begin position="1"/>
        <end position="60"/>
    </location>
</feature>
<protein>
    <submittedName>
        <fullName evidence="2">Uncharacterized protein</fullName>
    </submittedName>
</protein>